<reference evidence="7" key="1">
    <citation type="submission" date="2021-01" db="EMBL/GenBank/DDBJ databases">
        <title>KCTC 19127 draft genome.</title>
        <authorList>
            <person name="An D."/>
        </authorList>
    </citation>
    <scope>NUCLEOTIDE SEQUENCE</scope>
    <source>
        <strain evidence="7">KCTC 19127</strain>
    </source>
</reference>
<evidence type="ECO:0000256" key="2">
    <source>
        <dbReference type="ARBA" id="ARBA00022516"/>
    </source>
</evidence>
<comment type="pathway">
    <text evidence="1">Lipid metabolism.</text>
</comment>
<proteinExistence type="predicted"/>
<gene>
    <name evidence="7" type="ORF">JL107_14670</name>
</gene>
<dbReference type="Pfam" id="PF13444">
    <property type="entry name" value="Acetyltransf_5"/>
    <property type="match status" value="1"/>
</dbReference>
<keyword evidence="3" id="KW-0808">Transferase</keyword>
<keyword evidence="5" id="KW-0012">Acyltransferase</keyword>
<evidence type="ECO:0000256" key="6">
    <source>
        <dbReference type="SAM" id="MobiDB-lite"/>
    </source>
</evidence>
<dbReference type="Gene3D" id="3.40.630.30">
    <property type="match status" value="1"/>
</dbReference>
<name>A0A939C710_9ACTN</name>
<keyword evidence="2" id="KW-0444">Lipid biosynthesis</keyword>
<keyword evidence="4" id="KW-0443">Lipid metabolism</keyword>
<dbReference type="AlphaFoldDB" id="A0A939C710"/>
<dbReference type="InterPro" id="IPR052351">
    <property type="entry name" value="Ornithine_N-alpha-AT"/>
</dbReference>
<evidence type="ECO:0000256" key="5">
    <source>
        <dbReference type="ARBA" id="ARBA00023315"/>
    </source>
</evidence>
<feature type="compositionally biased region" description="Low complexity" evidence="6">
    <location>
        <begin position="8"/>
        <end position="22"/>
    </location>
</feature>
<dbReference type="RefSeq" id="WP_205257812.1">
    <property type="nucleotide sequence ID" value="NZ_BAAAPV010000005.1"/>
</dbReference>
<dbReference type="Proteomes" id="UP000663801">
    <property type="component" value="Unassembled WGS sequence"/>
</dbReference>
<evidence type="ECO:0000256" key="4">
    <source>
        <dbReference type="ARBA" id="ARBA00023098"/>
    </source>
</evidence>
<dbReference type="GO" id="GO:0006629">
    <property type="term" value="P:lipid metabolic process"/>
    <property type="evidence" value="ECO:0007669"/>
    <property type="project" value="UniProtKB-KW"/>
</dbReference>
<organism evidence="7 8">
    <name type="scientific">Nakamurella flavida</name>
    <dbReference type="NCBI Taxonomy" id="363630"/>
    <lineage>
        <taxon>Bacteria</taxon>
        <taxon>Bacillati</taxon>
        <taxon>Actinomycetota</taxon>
        <taxon>Actinomycetes</taxon>
        <taxon>Nakamurellales</taxon>
        <taxon>Nakamurellaceae</taxon>
        <taxon>Nakamurella</taxon>
    </lineage>
</organism>
<feature type="region of interest" description="Disordered" evidence="6">
    <location>
        <begin position="1"/>
        <end position="22"/>
    </location>
</feature>
<comment type="caution">
    <text evidence="7">The sequence shown here is derived from an EMBL/GenBank/DDBJ whole genome shotgun (WGS) entry which is preliminary data.</text>
</comment>
<accession>A0A939C710</accession>
<protein>
    <submittedName>
        <fullName evidence="7">GNAT family N-acetyltransferase</fullName>
    </submittedName>
</protein>
<dbReference type="GO" id="GO:0016746">
    <property type="term" value="F:acyltransferase activity"/>
    <property type="evidence" value="ECO:0007669"/>
    <property type="project" value="UniProtKB-KW"/>
</dbReference>
<evidence type="ECO:0000313" key="8">
    <source>
        <dbReference type="Proteomes" id="UP000663801"/>
    </source>
</evidence>
<evidence type="ECO:0000256" key="1">
    <source>
        <dbReference type="ARBA" id="ARBA00005189"/>
    </source>
</evidence>
<dbReference type="PANTHER" id="PTHR37323">
    <property type="entry name" value="GCN5-RELATED N-ACETYLTRANSFERASE"/>
    <property type="match status" value="1"/>
</dbReference>
<dbReference type="SUPFAM" id="SSF55729">
    <property type="entry name" value="Acyl-CoA N-acyltransferases (Nat)"/>
    <property type="match status" value="1"/>
</dbReference>
<dbReference type="InterPro" id="IPR016181">
    <property type="entry name" value="Acyl_CoA_acyltransferase"/>
</dbReference>
<dbReference type="PANTHER" id="PTHR37323:SF1">
    <property type="entry name" value="L-ORNITHINE N(ALPHA)-ACYLTRANSFERASE"/>
    <property type="match status" value="1"/>
</dbReference>
<dbReference type="EMBL" id="JAERWL010000012">
    <property type="protein sequence ID" value="MBM9477692.1"/>
    <property type="molecule type" value="Genomic_DNA"/>
</dbReference>
<keyword evidence="8" id="KW-1185">Reference proteome</keyword>
<sequence>MSVSDLLRPPTTSATVRATATGTGTPAGRYRLALDTDASDVHAAQRLRHDVFLAEFGSTPDGAGADICRSGRDVDEFDDRCDHLIVWFDTDHGPSQAVATYRLLPPHANDADPRATGLYAHGEFGLAPLESLLDETVEAGRSCVHPDHRRGGAIALLWGGIARYLHLTGHRYLLGCASVPLADGAGNAAAVWDLVRDNHLAPPWRRCRPRRILPLGGTPRPARADIPPLIRGYLRLGAWVCGPPAHDDALGSADFLVLLDLAVADQRYLRRFLGGEAVLQTWDGTAGGRGGLEIAAGRDGR</sequence>
<evidence type="ECO:0000256" key="3">
    <source>
        <dbReference type="ARBA" id="ARBA00022679"/>
    </source>
</evidence>
<evidence type="ECO:0000313" key="7">
    <source>
        <dbReference type="EMBL" id="MBM9477692.1"/>
    </source>
</evidence>